<name>A0A437J5C7_9SPHN</name>
<proteinExistence type="predicted"/>
<dbReference type="PANTHER" id="PTHR10680">
    <property type="entry name" value="PEPTIDYL-GLYCINE ALPHA-AMIDATING MONOOXYGENASE"/>
    <property type="match status" value="1"/>
</dbReference>
<organism evidence="7 8">
    <name type="scientific">Sphingobium algorifonticola</name>
    <dbReference type="NCBI Taxonomy" id="2008318"/>
    <lineage>
        <taxon>Bacteria</taxon>
        <taxon>Pseudomonadati</taxon>
        <taxon>Pseudomonadota</taxon>
        <taxon>Alphaproteobacteria</taxon>
        <taxon>Sphingomonadales</taxon>
        <taxon>Sphingomonadaceae</taxon>
        <taxon>Sphingobium</taxon>
    </lineage>
</organism>
<keyword evidence="8" id="KW-1185">Reference proteome</keyword>
<dbReference type="InterPro" id="IPR011042">
    <property type="entry name" value="6-blade_b-propeller_TolB-like"/>
</dbReference>
<evidence type="ECO:0000256" key="5">
    <source>
        <dbReference type="SAM" id="MobiDB-lite"/>
    </source>
</evidence>
<evidence type="ECO:0000256" key="1">
    <source>
        <dbReference type="ARBA" id="ARBA00022729"/>
    </source>
</evidence>
<evidence type="ECO:0000256" key="6">
    <source>
        <dbReference type="SAM" id="SignalP"/>
    </source>
</evidence>
<dbReference type="Pfam" id="PF01436">
    <property type="entry name" value="NHL"/>
    <property type="match status" value="1"/>
</dbReference>
<keyword evidence="1 6" id="KW-0732">Signal</keyword>
<evidence type="ECO:0000256" key="2">
    <source>
        <dbReference type="ARBA" id="ARBA00022737"/>
    </source>
</evidence>
<feature type="signal peptide" evidence="6">
    <location>
        <begin position="1"/>
        <end position="21"/>
    </location>
</feature>
<protein>
    <recommendedName>
        <fullName evidence="9">6-bladed beta-propeller</fullName>
    </recommendedName>
</protein>
<reference evidence="7 8" key="1">
    <citation type="submission" date="2019-01" db="EMBL/GenBank/DDBJ databases">
        <authorList>
            <person name="Chen W.-M."/>
        </authorList>
    </citation>
    <scope>NUCLEOTIDE SEQUENCE [LARGE SCALE GENOMIC DNA]</scope>
    <source>
        <strain evidence="7 8">TLA-22</strain>
    </source>
</reference>
<dbReference type="AlphaFoldDB" id="A0A437J5C7"/>
<dbReference type="PROSITE" id="PS51125">
    <property type="entry name" value="NHL"/>
    <property type="match status" value="1"/>
</dbReference>
<accession>A0A437J5C7</accession>
<dbReference type="SUPFAM" id="SSF101898">
    <property type="entry name" value="NHL repeat"/>
    <property type="match status" value="1"/>
</dbReference>
<dbReference type="RefSeq" id="WP_127691245.1">
    <property type="nucleotide sequence ID" value="NZ_RZUL01000004.1"/>
</dbReference>
<dbReference type="Proteomes" id="UP000282977">
    <property type="component" value="Unassembled WGS sequence"/>
</dbReference>
<feature type="repeat" description="NHL" evidence="4">
    <location>
        <begin position="284"/>
        <end position="319"/>
    </location>
</feature>
<evidence type="ECO:0000256" key="3">
    <source>
        <dbReference type="ARBA" id="ARBA00023180"/>
    </source>
</evidence>
<evidence type="ECO:0000313" key="7">
    <source>
        <dbReference type="EMBL" id="RVT40149.1"/>
    </source>
</evidence>
<dbReference type="Gene3D" id="2.120.10.30">
    <property type="entry name" value="TolB, C-terminal domain"/>
    <property type="match status" value="1"/>
</dbReference>
<dbReference type="EMBL" id="RZUL01000004">
    <property type="protein sequence ID" value="RVT40149.1"/>
    <property type="molecule type" value="Genomic_DNA"/>
</dbReference>
<feature type="compositionally biased region" description="Polar residues" evidence="5">
    <location>
        <begin position="244"/>
        <end position="260"/>
    </location>
</feature>
<feature type="chain" id="PRO_5019058522" description="6-bladed beta-propeller" evidence="6">
    <location>
        <begin position="22"/>
        <end position="409"/>
    </location>
</feature>
<dbReference type="OrthoDB" id="9792285at2"/>
<keyword evidence="2" id="KW-0677">Repeat</keyword>
<sequence>MIRYALTGAMALALVATAALSQTVPPTSGPAENGSPAWFLQGSFPDPGGRTSVDAKGVVTVLPRPEGAPFAAGARTAVTCSHSTVCQNRKGPQRGEMQRVQWKQEMGYTFEYPVQLPPGIGGVPAVSRDSKGNIWVFQRKPVGNPQLLKYDANWKLILSVGDDVIDHHDKAHGMAVDADDNVWVIDTANATAKKVSPQGKLLQTIGSWGKPGDWDEARGQRLLWEPVMLAFGRNGDIYIAQGHGNESPNTTDSDDPTNNIGAARILHLDKNGKYINQWFGHNVGPGKFQNAHGLAVDPKNGDVWVGDREDYRIVIFNSKGQFLRTIQTRNLVCAIQFDAQGEPWMASGQDGQFLKMTRDGKVVGAVGNGMGIGKGQFIEASYWVFDQKNNLYAGDTSVGRVTFMRAPGG</sequence>
<feature type="region of interest" description="Disordered" evidence="5">
    <location>
        <begin position="240"/>
        <end position="260"/>
    </location>
</feature>
<evidence type="ECO:0008006" key="9">
    <source>
        <dbReference type="Google" id="ProtNLM"/>
    </source>
</evidence>
<dbReference type="InterPro" id="IPR001258">
    <property type="entry name" value="NHL_repeat"/>
</dbReference>
<evidence type="ECO:0000313" key="8">
    <source>
        <dbReference type="Proteomes" id="UP000282977"/>
    </source>
</evidence>
<gene>
    <name evidence="7" type="ORF">ENE74_12380</name>
</gene>
<keyword evidence="3" id="KW-0325">Glycoprotein</keyword>
<comment type="caution">
    <text evidence="7">The sequence shown here is derived from an EMBL/GenBank/DDBJ whole genome shotgun (WGS) entry which is preliminary data.</text>
</comment>
<evidence type="ECO:0000256" key="4">
    <source>
        <dbReference type="PROSITE-ProRule" id="PRU00504"/>
    </source>
</evidence>